<gene>
    <name evidence="14" type="ORF">HMPREF1630_08780</name>
</gene>
<keyword evidence="3 11" id="KW-0285">Flavoprotein</keyword>
<comment type="cofactor">
    <cofactor evidence="10">
        <name>[2Fe-2S] cluster</name>
        <dbReference type="ChEBI" id="CHEBI:190135"/>
    </cofactor>
</comment>
<evidence type="ECO:0000256" key="5">
    <source>
        <dbReference type="ARBA" id="ARBA00022723"/>
    </source>
</evidence>
<keyword evidence="2" id="KW-0813">Transport</keyword>
<dbReference type="Pfam" id="PF10418">
    <property type="entry name" value="DHODB_Fe-S_bind"/>
    <property type="match status" value="1"/>
</dbReference>
<dbReference type="Gene3D" id="2.40.30.10">
    <property type="entry name" value="Translation factors"/>
    <property type="match status" value="1"/>
</dbReference>
<evidence type="ECO:0000313" key="15">
    <source>
        <dbReference type="Proteomes" id="UP000029579"/>
    </source>
</evidence>
<evidence type="ECO:0000256" key="9">
    <source>
        <dbReference type="ARBA" id="ARBA00023014"/>
    </source>
</evidence>
<evidence type="ECO:0000256" key="1">
    <source>
        <dbReference type="ARBA" id="ARBA00006422"/>
    </source>
</evidence>
<feature type="binding site" evidence="12">
    <location>
        <position position="213"/>
    </location>
    <ligand>
        <name>[2Fe-2S] cluster</name>
        <dbReference type="ChEBI" id="CHEBI:190135"/>
    </ligand>
</feature>
<accession>A0A095WZ40</accession>
<dbReference type="InterPro" id="IPR039261">
    <property type="entry name" value="FNR_nucleotide-bd"/>
</dbReference>
<evidence type="ECO:0000256" key="3">
    <source>
        <dbReference type="ARBA" id="ARBA00022630"/>
    </source>
</evidence>
<dbReference type="InterPro" id="IPR019480">
    <property type="entry name" value="Dihydroorotate_DH_Fe-S-bd"/>
</dbReference>
<dbReference type="InterPro" id="IPR050353">
    <property type="entry name" value="PyrK_electron_transfer"/>
</dbReference>
<keyword evidence="6 11" id="KW-0274">FAD</keyword>
<dbReference type="EMBL" id="JRMW01000043">
    <property type="protein sequence ID" value="KGF03075.1"/>
    <property type="molecule type" value="Genomic_DNA"/>
</dbReference>
<comment type="cofactor">
    <cofactor evidence="12">
        <name>[2Fe-2S] cluster</name>
        <dbReference type="ChEBI" id="CHEBI:190135"/>
    </cofactor>
    <text evidence="12">Binds 1 [2Fe-2S] cluster per subunit.</text>
</comment>
<dbReference type="SUPFAM" id="SSF52343">
    <property type="entry name" value="Ferredoxin reductase-like, C-terminal NADP-linked domain"/>
    <property type="match status" value="1"/>
</dbReference>
<dbReference type="eggNOG" id="COG0543">
    <property type="taxonomic scope" value="Bacteria"/>
</dbReference>
<sequence>MQTYRPCKVLENIEIAPGILKIGLGINLNAKPGQFFMLRADSFRQDPILARPFGVCEQIDGKLVFLVQVVGKGTRLIADLHEGDGVSILGPLGKGFEKTNDKKIAIVAGGIGIAPLLELAKNLDTKADFYAGFADEPYFVDEFTSYVNKVVTSSEKKEGKFILDKLNPDDYDLIYACGPNPMLKALCETNTRAKIQISMEAHMGCGIGACLGCTVEDVNGDFIRVCKDGPVFAAERIFK</sequence>
<feature type="domain" description="FAD-binding FR-type" evidence="13">
    <location>
        <begin position="2"/>
        <end position="98"/>
    </location>
</feature>
<protein>
    <submittedName>
        <fullName evidence="14">Dihydroorotate oxidase electron transfer subunit</fullName>
    </submittedName>
</protein>
<feature type="binding site" evidence="11">
    <location>
        <begin position="73"/>
        <end position="74"/>
    </location>
    <ligand>
        <name>FAD</name>
        <dbReference type="ChEBI" id="CHEBI:57692"/>
    </ligand>
</feature>
<dbReference type="GO" id="GO:0050660">
    <property type="term" value="F:flavin adenine dinucleotide binding"/>
    <property type="evidence" value="ECO:0007669"/>
    <property type="project" value="InterPro"/>
</dbReference>
<organism evidence="14 15">
    <name type="scientific">Anaerococcus lactolyticus S7-1-13</name>
    <dbReference type="NCBI Taxonomy" id="1284686"/>
    <lineage>
        <taxon>Bacteria</taxon>
        <taxon>Bacillati</taxon>
        <taxon>Bacillota</taxon>
        <taxon>Tissierellia</taxon>
        <taxon>Tissierellales</taxon>
        <taxon>Peptoniphilaceae</taxon>
        <taxon>Anaerococcus</taxon>
    </lineage>
</organism>
<dbReference type="PANTHER" id="PTHR43513:SF3">
    <property type="entry name" value="DIHYDROOROTATE DEHYDROGENASE B (NAD(+)), ELECTRON TRANSFER SUBUNIT-RELATED"/>
    <property type="match status" value="1"/>
</dbReference>
<dbReference type="InterPro" id="IPR017938">
    <property type="entry name" value="Riboflavin_synthase-like_b-brl"/>
</dbReference>
<keyword evidence="7" id="KW-0249">Electron transport</keyword>
<feature type="binding site" evidence="11">
    <location>
        <begin position="66"/>
        <end position="68"/>
    </location>
    <ligand>
        <name>FAD</name>
        <dbReference type="ChEBI" id="CHEBI:57692"/>
    </ligand>
</feature>
<comment type="similarity">
    <text evidence="1">Belongs to the PyrK family.</text>
</comment>
<dbReference type="CDD" id="cd06218">
    <property type="entry name" value="DHOD_e_trans"/>
    <property type="match status" value="1"/>
</dbReference>
<name>A0A095WZ40_9FIRM</name>
<dbReference type="InterPro" id="IPR012165">
    <property type="entry name" value="Cyt_c3_hydrogenase_gsu"/>
</dbReference>
<evidence type="ECO:0000256" key="8">
    <source>
        <dbReference type="ARBA" id="ARBA00023004"/>
    </source>
</evidence>
<feature type="binding site" evidence="12">
    <location>
        <position position="210"/>
    </location>
    <ligand>
        <name>[2Fe-2S] cluster</name>
        <dbReference type="ChEBI" id="CHEBI:190135"/>
    </ligand>
</feature>
<evidence type="ECO:0000256" key="11">
    <source>
        <dbReference type="PIRSR" id="PIRSR006816-1"/>
    </source>
</evidence>
<keyword evidence="4 12" id="KW-0001">2Fe-2S</keyword>
<dbReference type="Gene3D" id="2.10.240.10">
    <property type="entry name" value="Dihydroorotate dehydrogenase, electron transfer subunit"/>
    <property type="match status" value="1"/>
</dbReference>
<dbReference type="PROSITE" id="PS51384">
    <property type="entry name" value="FAD_FR"/>
    <property type="match status" value="1"/>
</dbReference>
<dbReference type="AlphaFoldDB" id="A0A095WZ40"/>
<evidence type="ECO:0000256" key="10">
    <source>
        <dbReference type="ARBA" id="ARBA00034078"/>
    </source>
</evidence>
<dbReference type="PANTHER" id="PTHR43513">
    <property type="entry name" value="DIHYDROOROTATE DEHYDROGENASE B (NAD(+)), ELECTRON TRANSFER SUBUNIT"/>
    <property type="match status" value="1"/>
</dbReference>
<evidence type="ECO:0000259" key="13">
    <source>
        <dbReference type="PROSITE" id="PS51384"/>
    </source>
</evidence>
<evidence type="ECO:0000313" key="14">
    <source>
        <dbReference type="EMBL" id="KGF03075.1"/>
    </source>
</evidence>
<comment type="cofactor">
    <cofactor evidence="11">
        <name>FAD</name>
        <dbReference type="ChEBI" id="CHEBI:57692"/>
    </cofactor>
    <text evidence="11">Binds 1 FAD per subunit.</text>
</comment>
<evidence type="ECO:0000256" key="4">
    <source>
        <dbReference type="ARBA" id="ARBA00022714"/>
    </source>
</evidence>
<keyword evidence="8 12" id="KW-0408">Iron</keyword>
<keyword evidence="5 12" id="KW-0479">Metal-binding</keyword>
<dbReference type="InterPro" id="IPR017927">
    <property type="entry name" value="FAD-bd_FR_type"/>
</dbReference>
<dbReference type="PIRSF" id="PIRSF006816">
    <property type="entry name" value="Cyc3_hyd_g"/>
    <property type="match status" value="1"/>
</dbReference>
<dbReference type="RefSeq" id="WP_037328756.1">
    <property type="nucleotide sequence ID" value="NZ_JRMW01000043.1"/>
</dbReference>
<dbReference type="GO" id="GO:0006221">
    <property type="term" value="P:pyrimidine nucleotide biosynthetic process"/>
    <property type="evidence" value="ECO:0007669"/>
    <property type="project" value="InterPro"/>
</dbReference>
<evidence type="ECO:0000256" key="2">
    <source>
        <dbReference type="ARBA" id="ARBA00022448"/>
    </source>
</evidence>
<dbReference type="Gene3D" id="3.40.50.80">
    <property type="entry name" value="Nucleotide-binding domain of ferredoxin-NADP reductase (FNR) module"/>
    <property type="match status" value="1"/>
</dbReference>
<comment type="caution">
    <text evidence="14">The sequence shown here is derived from an EMBL/GenBank/DDBJ whole genome shotgun (WGS) entry which is preliminary data.</text>
</comment>
<reference evidence="14 15" key="1">
    <citation type="submission" date="2014-07" db="EMBL/GenBank/DDBJ databases">
        <authorList>
            <person name="McCorrison J."/>
            <person name="Sanka R."/>
            <person name="Torralba M."/>
            <person name="Gillis M."/>
            <person name="Haft D.H."/>
            <person name="Methe B."/>
            <person name="Sutton G."/>
            <person name="Nelson K.E."/>
        </authorList>
    </citation>
    <scope>NUCLEOTIDE SEQUENCE [LARGE SCALE GENOMIC DNA]</scope>
    <source>
        <strain evidence="14 15">S7-1-13</strain>
    </source>
</reference>
<dbReference type="GO" id="GO:0051537">
    <property type="term" value="F:2 iron, 2 sulfur cluster binding"/>
    <property type="evidence" value="ECO:0007669"/>
    <property type="project" value="UniProtKB-KW"/>
</dbReference>
<evidence type="ECO:0000256" key="6">
    <source>
        <dbReference type="ARBA" id="ARBA00022827"/>
    </source>
</evidence>
<dbReference type="GO" id="GO:0046872">
    <property type="term" value="F:metal ion binding"/>
    <property type="evidence" value="ECO:0007669"/>
    <property type="project" value="UniProtKB-KW"/>
</dbReference>
<proteinExistence type="inferred from homology"/>
<dbReference type="Proteomes" id="UP000029579">
    <property type="component" value="Unassembled WGS sequence"/>
</dbReference>
<feature type="binding site" evidence="12">
    <location>
        <position position="205"/>
    </location>
    <ligand>
        <name>[2Fe-2S] cluster</name>
        <dbReference type="ChEBI" id="CHEBI:190135"/>
    </ligand>
</feature>
<dbReference type="GO" id="GO:0016491">
    <property type="term" value="F:oxidoreductase activity"/>
    <property type="evidence" value="ECO:0007669"/>
    <property type="project" value="InterPro"/>
</dbReference>
<feature type="binding site" evidence="12">
    <location>
        <position position="226"/>
    </location>
    <ligand>
        <name>[2Fe-2S] cluster</name>
        <dbReference type="ChEBI" id="CHEBI:190135"/>
    </ligand>
</feature>
<dbReference type="OrthoDB" id="9789468at2"/>
<dbReference type="InterPro" id="IPR037117">
    <property type="entry name" value="Dihydroorotate_DH_ele_sf"/>
</dbReference>
<keyword evidence="9 12" id="KW-0411">Iron-sulfur</keyword>
<dbReference type="SUPFAM" id="SSF63380">
    <property type="entry name" value="Riboflavin synthase domain-like"/>
    <property type="match status" value="1"/>
</dbReference>
<evidence type="ECO:0000256" key="12">
    <source>
        <dbReference type="PIRSR" id="PIRSR006816-2"/>
    </source>
</evidence>
<dbReference type="NCBIfam" id="NF000798">
    <property type="entry name" value="PRK00054.1-3"/>
    <property type="match status" value="1"/>
</dbReference>
<evidence type="ECO:0000256" key="7">
    <source>
        <dbReference type="ARBA" id="ARBA00022982"/>
    </source>
</evidence>